<feature type="region of interest" description="Disordered" evidence="1">
    <location>
        <begin position="182"/>
        <end position="206"/>
    </location>
</feature>
<keyword evidence="2" id="KW-1133">Transmembrane helix</keyword>
<dbReference type="Proteomes" id="UP001620626">
    <property type="component" value="Unassembled WGS sequence"/>
</dbReference>
<dbReference type="EMBL" id="JBICBT010000415">
    <property type="protein sequence ID" value="KAL3114464.1"/>
    <property type="molecule type" value="Genomic_DNA"/>
</dbReference>
<comment type="caution">
    <text evidence="3">The sequence shown here is derived from an EMBL/GenBank/DDBJ whole genome shotgun (WGS) entry which is preliminary data.</text>
</comment>
<gene>
    <name evidence="3" type="ORF">niasHT_019968</name>
</gene>
<evidence type="ECO:0000256" key="2">
    <source>
        <dbReference type="SAM" id="Phobius"/>
    </source>
</evidence>
<name>A0ABD2LGZ4_9BILA</name>
<keyword evidence="4" id="KW-1185">Reference proteome</keyword>
<evidence type="ECO:0000256" key="1">
    <source>
        <dbReference type="SAM" id="MobiDB-lite"/>
    </source>
</evidence>
<dbReference type="AlphaFoldDB" id="A0ABD2LGZ4"/>
<feature type="transmembrane region" description="Helical" evidence="2">
    <location>
        <begin position="73"/>
        <end position="93"/>
    </location>
</feature>
<keyword evidence="2" id="KW-0472">Membrane</keyword>
<evidence type="ECO:0000313" key="3">
    <source>
        <dbReference type="EMBL" id="KAL3114464.1"/>
    </source>
</evidence>
<accession>A0ABD2LGZ4</accession>
<reference evidence="3 4" key="1">
    <citation type="submission" date="2024-10" db="EMBL/GenBank/DDBJ databases">
        <authorList>
            <person name="Kim D."/>
        </authorList>
    </citation>
    <scope>NUCLEOTIDE SEQUENCE [LARGE SCALE GENOMIC DNA]</scope>
    <source>
        <strain evidence="3">BH-2024</strain>
    </source>
</reference>
<keyword evidence="2" id="KW-0812">Transmembrane</keyword>
<sequence>MPCRRRPLPVELVNEFVSFVPGLFCRKFVLPTNSQFFHLLLRSKRSKIWKIESDDQREETAFMLTDKAHRCFMLFYGLLASGHLLPFFEFYLATDGSSRWILSLRARNVPDSRATVWGHFNDNSNALASRFRCSFQMVQLNAPLVEWDVALVTFASRTLWRTNWNALSSTIHTALIRIESGEVPPAVDPTPHDNPPTDSPPSLGGL</sequence>
<feature type="compositionally biased region" description="Pro residues" evidence="1">
    <location>
        <begin position="186"/>
        <end position="199"/>
    </location>
</feature>
<proteinExistence type="predicted"/>
<protein>
    <submittedName>
        <fullName evidence="3">Uncharacterized protein</fullName>
    </submittedName>
</protein>
<organism evidence="3 4">
    <name type="scientific">Heterodera trifolii</name>
    <dbReference type="NCBI Taxonomy" id="157864"/>
    <lineage>
        <taxon>Eukaryota</taxon>
        <taxon>Metazoa</taxon>
        <taxon>Ecdysozoa</taxon>
        <taxon>Nematoda</taxon>
        <taxon>Chromadorea</taxon>
        <taxon>Rhabditida</taxon>
        <taxon>Tylenchina</taxon>
        <taxon>Tylenchomorpha</taxon>
        <taxon>Tylenchoidea</taxon>
        <taxon>Heteroderidae</taxon>
        <taxon>Heteroderinae</taxon>
        <taxon>Heterodera</taxon>
    </lineage>
</organism>
<evidence type="ECO:0000313" key="4">
    <source>
        <dbReference type="Proteomes" id="UP001620626"/>
    </source>
</evidence>